<dbReference type="AlphaFoldDB" id="U7US75"/>
<keyword evidence="4" id="KW-0547">Nucleotide-binding</keyword>
<dbReference type="OrthoDB" id="220028at2"/>
<evidence type="ECO:0000256" key="5">
    <source>
        <dbReference type="ARBA" id="ARBA00022801"/>
    </source>
</evidence>
<dbReference type="Proteomes" id="UP000017090">
    <property type="component" value="Unassembled WGS sequence"/>
</dbReference>
<dbReference type="NCBIfam" id="TIGR02562">
    <property type="entry name" value="cas3_yersinia"/>
    <property type="match status" value="1"/>
</dbReference>
<evidence type="ECO:0000256" key="3">
    <source>
        <dbReference type="ARBA" id="ARBA00022723"/>
    </source>
</evidence>
<dbReference type="InterPro" id="IPR048823">
    <property type="entry name" value="Cas3_I-F_Cas2"/>
</dbReference>
<gene>
    <name evidence="10" type="primary">cas3f</name>
    <name evidence="10" type="ORF">HMPREF1250_2269</name>
</gene>
<comment type="similarity">
    <text evidence="1">In the N-terminal section; belongs to the CRISPR-associated nuclease Cas3-HD family.</text>
</comment>
<comment type="similarity">
    <text evidence="2">In the central section; belongs to the CRISPR-associated helicase Cas3 family.</text>
</comment>
<dbReference type="STRING" id="1111454.HMPREF1250_2269"/>
<evidence type="ECO:0000259" key="9">
    <source>
        <dbReference type="PROSITE" id="PS51643"/>
    </source>
</evidence>
<keyword evidence="5" id="KW-0378">Hydrolase</keyword>
<accession>U7US75</accession>
<dbReference type="InterPro" id="IPR013395">
    <property type="entry name" value="CRISPR-assoc_Cas3_yers"/>
</dbReference>
<evidence type="ECO:0000313" key="11">
    <source>
        <dbReference type="Proteomes" id="UP000017090"/>
    </source>
</evidence>
<dbReference type="Pfam" id="PF21384">
    <property type="entry name" value="Cas3_I-F_Cas2"/>
    <property type="match status" value="1"/>
</dbReference>
<dbReference type="GO" id="GO:0016787">
    <property type="term" value="F:hydrolase activity"/>
    <property type="evidence" value="ECO:0007669"/>
    <property type="project" value="UniProtKB-KW"/>
</dbReference>
<dbReference type="InterPro" id="IPR038257">
    <property type="entry name" value="CRISPR-assoc_Cas3_HD_sf"/>
</dbReference>
<dbReference type="Gene3D" id="1.10.3210.30">
    <property type="match status" value="1"/>
</dbReference>
<name>U7US75_9FIRM</name>
<keyword evidence="7" id="KW-0067">ATP-binding</keyword>
<protein>
    <submittedName>
        <fullName evidence="10">CRISPR-associated helicase Cas3, subtype I-F/YPEST</fullName>
    </submittedName>
</protein>
<organism evidence="10 11">
    <name type="scientific">Megasphaera vaginalis</name>
    <name type="common">ex Srinivasan et al. 2021</name>
    <dbReference type="NCBI Taxonomy" id="1111454"/>
    <lineage>
        <taxon>Bacteria</taxon>
        <taxon>Bacillati</taxon>
        <taxon>Bacillota</taxon>
        <taxon>Negativicutes</taxon>
        <taxon>Veillonellales</taxon>
        <taxon>Veillonellaceae</taxon>
        <taxon>Megasphaera</taxon>
    </lineage>
</organism>
<dbReference type="PROSITE" id="PS51643">
    <property type="entry name" value="HD_CAS3"/>
    <property type="match status" value="1"/>
</dbReference>
<dbReference type="GO" id="GO:0004386">
    <property type="term" value="F:helicase activity"/>
    <property type="evidence" value="ECO:0007669"/>
    <property type="project" value="UniProtKB-KW"/>
</dbReference>
<dbReference type="InterPro" id="IPR027417">
    <property type="entry name" value="P-loop_NTPase"/>
</dbReference>
<dbReference type="GO" id="GO:0051607">
    <property type="term" value="P:defense response to virus"/>
    <property type="evidence" value="ECO:0007669"/>
    <property type="project" value="UniProtKB-KW"/>
</dbReference>
<dbReference type="eggNOG" id="COG1203">
    <property type="taxonomic scope" value="Bacteria"/>
</dbReference>
<dbReference type="SUPFAM" id="SSF52540">
    <property type="entry name" value="P-loop containing nucleoside triphosphate hydrolases"/>
    <property type="match status" value="1"/>
</dbReference>
<sequence length="1060" mass="121062">MVKSLLQKHATKSMSVSCRWIRSRNRSELVWMVGDRSRFNQEGVVPVNYTQKNIRHDEWENDWLHLPEIKALSAVAALFHDWGKAADHFQHKLRRQSLSKDPYRHEWISCRLISGLVALTGSADDDTAWLTRLSLGDFSADALAQAVNEGLRNKLRNLPPLAAMLCWLILSHHRLPVLQKDKCKKYYDLRSTSFSDMMSRIDAAWGYDNGAAHTNVTFSKGLLLESSAWRKALRKWVPRLLQEKDALIALMKKGDFRLVLLYSRLSLMLSDYFISSGKGEEDRQGNTELYANTYKGELKQRLDEHLVKVAGQAARIAHYLPVFSGGMASVKDVRSLRKRSPAPFRWQDTAVQKLIECQKQLKCGNKSVSGYFIVNMASTGCGKTFANAKLMQAISEDHKTLRYNLLLGLRTLTLQTGEEYRNRIGLTADEMAVLIGSSAVRKLYDEERKRSDNGETSYLDEEESFAGVLNGIYPEKEPFLDIFFDQQKNKAAIKNKRLLYSPVLVSTIDHIMPATEATHGGKYMLPLLRLMSSDIVIDEIDDFGKQDLVAIARVVHLAGMLGHHVTISSATISPDLAEGLFSAYQEGQKCFAAFFGKDLNIVCAWCDEFRTQTRSIAVADITKAGNFYRQMHQTFVDKRVVRLSKELIKRKGYIVDCDPLKFLSEDELEQAYFEKIKQTVIDLHRRNSFTDKKTGKHVSCGVIGMNNIRPCVLLGDYLVRTAWPEQIAPRIMVYHSQQVLLLRHEQERYLDRVLKRKKPLAATVDIEDEVLRNHIDNAKEENVIFLVVATPIEAVGRDHDFDWAVIEPFSYRAIIQLIGRILRHRLLQQDIQHENIAILGYNLKGLKMEAGILRKGPAFDRPGFETAAYRLKSHTMNDLLDEAVLRRGIDATPRIQKDPTADPAYSLAALEHKVMEDFKDLSKNGPAYIHGWQEEVWWMTGMPQQINPFRAGRLQVEVCLCYSDGHLSFQEKDDKTGLFVPRGELYQIEICEPVNSDRFWLQRDYYQTLQANLSLTASDAVDEEKQLEKLCQQYGLLSFPDNAGNGDGYYYSDQYGLYRK</sequence>
<evidence type="ECO:0000313" key="10">
    <source>
        <dbReference type="EMBL" id="ERT61744.1"/>
    </source>
</evidence>
<dbReference type="PATRIC" id="fig|1111454.3.peg.608"/>
<comment type="caution">
    <text evidence="10">The sequence shown here is derived from an EMBL/GenBank/DDBJ whole genome shotgun (WGS) entry which is preliminary data.</text>
</comment>
<evidence type="ECO:0000256" key="6">
    <source>
        <dbReference type="ARBA" id="ARBA00022806"/>
    </source>
</evidence>
<dbReference type="InterPro" id="IPR054712">
    <property type="entry name" value="Cas3-like_dom"/>
</dbReference>
<dbReference type="InterPro" id="IPR006483">
    <property type="entry name" value="CRISPR-assoc_Cas3_HD"/>
</dbReference>
<feature type="domain" description="HD Cas3-type" evidence="9">
    <location>
        <begin position="59"/>
        <end position="273"/>
    </location>
</feature>
<keyword evidence="6" id="KW-0347">Helicase</keyword>
<dbReference type="GO" id="GO:0005524">
    <property type="term" value="F:ATP binding"/>
    <property type="evidence" value="ECO:0007669"/>
    <property type="project" value="UniProtKB-KW"/>
</dbReference>
<keyword evidence="3" id="KW-0479">Metal-binding</keyword>
<evidence type="ECO:0000256" key="7">
    <source>
        <dbReference type="ARBA" id="ARBA00022840"/>
    </source>
</evidence>
<evidence type="ECO:0000256" key="4">
    <source>
        <dbReference type="ARBA" id="ARBA00022741"/>
    </source>
</evidence>
<dbReference type="GO" id="GO:0046872">
    <property type="term" value="F:metal ion binding"/>
    <property type="evidence" value="ECO:0007669"/>
    <property type="project" value="UniProtKB-KW"/>
</dbReference>
<proteinExistence type="inferred from homology"/>
<dbReference type="Pfam" id="PF22590">
    <property type="entry name" value="Cas3-like_C_2"/>
    <property type="match status" value="1"/>
</dbReference>
<evidence type="ECO:0000256" key="8">
    <source>
        <dbReference type="ARBA" id="ARBA00023118"/>
    </source>
</evidence>
<keyword evidence="8" id="KW-0051">Antiviral defense</keyword>
<evidence type="ECO:0000256" key="1">
    <source>
        <dbReference type="ARBA" id="ARBA00006847"/>
    </source>
</evidence>
<evidence type="ECO:0000256" key="2">
    <source>
        <dbReference type="ARBA" id="ARBA00009046"/>
    </source>
</evidence>
<reference evidence="10 11" key="1">
    <citation type="submission" date="2013-09" db="EMBL/GenBank/DDBJ databases">
        <authorList>
            <person name="Durkin A.S."/>
            <person name="Haft D.R."/>
            <person name="McCorrison J."/>
            <person name="Torralba M."/>
            <person name="Gillis M."/>
            <person name="Haft D.H."/>
            <person name="Methe B."/>
            <person name="Sutton G."/>
            <person name="Nelson K.E."/>
        </authorList>
    </citation>
    <scope>NUCLEOTIDE SEQUENCE [LARGE SCALE GENOMIC DNA]</scope>
    <source>
        <strain evidence="10 11">BV3C16-1</strain>
    </source>
</reference>
<dbReference type="EMBL" id="AWXA01000008">
    <property type="protein sequence ID" value="ERT61744.1"/>
    <property type="molecule type" value="Genomic_DNA"/>
</dbReference>
<keyword evidence="11" id="KW-1185">Reference proteome</keyword>